<dbReference type="KEGG" id="rde:RD1_2013"/>
<feature type="transmembrane region" description="Helical" evidence="5">
    <location>
        <begin position="247"/>
        <end position="268"/>
    </location>
</feature>
<feature type="transmembrane region" description="Helical" evidence="5">
    <location>
        <begin position="37"/>
        <end position="58"/>
    </location>
</feature>
<dbReference type="InterPro" id="IPR050638">
    <property type="entry name" value="AA-Vitamin_Transporters"/>
</dbReference>
<comment type="subcellular location">
    <subcellularLocation>
        <location evidence="1">Membrane</location>
        <topology evidence="1">Multi-pass membrane protein</topology>
    </subcellularLocation>
</comment>
<keyword evidence="3 5" id="KW-1133">Transmembrane helix</keyword>
<dbReference type="InterPro" id="IPR000620">
    <property type="entry name" value="EamA_dom"/>
</dbReference>
<organism evidence="7 8">
    <name type="scientific">Roseobacter denitrificans (strain ATCC 33942 / OCh 114)</name>
    <name type="common">Erythrobacter sp. (strain OCh 114)</name>
    <name type="synonym">Roseobacter denitrificans</name>
    <dbReference type="NCBI Taxonomy" id="375451"/>
    <lineage>
        <taxon>Bacteria</taxon>
        <taxon>Pseudomonadati</taxon>
        <taxon>Pseudomonadota</taxon>
        <taxon>Alphaproteobacteria</taxon>
        <taxon>Rhodobacterales</taxon>
        <taxon>Roseobacteraceae</taxon>
        <taxon>Roseobacter</taxon>
    </lineage>
</organism>
<dbReference type="EMBL" id="CP000362">
    <property type="protein sequence ID" value="ABG31616.1"/>
    <property type="molecule type" value="Genomic_DNA"/>
</dbReference>
<feature type="transmembrane region" description="Helical" evidence="5">
    <location>
        <begin position="222"/>
        <end position="240"/>
    </location>
</feature>
<feature type="transmembrane region" description="Helical" evidence="5">
    <location>
        <begin position="155"/>
        <end position="175"/>
    </location>
</feature>
<dbReference type="AlphaFoldDB" id="Q168H7"/>
<dbReference type="eggNOG" id="COG0697">
    <property type="taxonomic scope" value="Bacteria"/>
</dbReference>
<protein>
    <submittedName>
        <fullName evidence="7">Integral membrane protein, putative</fullName>
    </submittedName>
</protein>
<dbReference type="SUPFAM" id="SSF103481">
    <property type="entry name" value="Multidrug resistance efflux transporter EmrE"/>
    <property type="match status" value="2"/>
</dbReference>
<sequence>MTRRETVFFTCVLVLLGAGWGVTIPLTKIAVSTGFGHFGLIFWQLCIGSVLMAILCALRGKGVPFNASTLRVFALVALIGTLIPNTASFQAAVHVPAGIMAILLSMIPMFAFPIALALRLDSFSWRRLSGLFAGLLGVLIIVMPGVSAALAAPVFWLLVAMIAGLCYALEGNAVAKWGTAGLDAIQVLFGASLLGTVAILPVTLASGQFIPPADLNSSAGHALVAASVAHVLVYAGYVWLVGRAGPVFTVQVSYLVTGFALLWAKVILAEAYPPAVWAALALMFLGMYLVQPRGKGGLAQV</sequence>
<feature type="transmembrane region" description="Helical" evidence="5">
    <location>
        <begin position="70"/>
        <end position="93"/>
    </location>
</feature>
<feature type="transmembrane region" description="Helical" evidence="5">
    <location>
        <begin position="274"/>
        <end position="290"/>
    </location>
</feature>
<dbReference type="PANTHER" id="PTHR32322:SF9">
    <property type="entry name" value="AMINO-ACID METABOLITE EFFLUX PUMP-RELATED"/>
    <property type="match status" value="1"/>
</dbReference>
<evidence type="ECO:0000313" key="7">
    <source>
        <dbReference type="EMBL" id="ABG31616.1"/>
    </source>
</evidence>
<evidence type="ECO:0000259" key="6">
    <source>
        <dbReference type="Pfam" id="PF00892"/>
    </source>
</evidence>
<evidence type="ECO:0000256" key="4">
    <source>
        <dbReference type="ARBA" id="ARBA00023136"/>
    </source>
</evidence>
<dbReference type="InterPro" id="IPR037185">
    <property type="entry name" value="EmrE-like"/>
</dbReference>
<name>Q168H7_ROSDO</name>
<keyword evidence="4 5" id="KW-0472">Membrane</keyword>
<evidence type="ECO:0000256" key="5">
    <source>
        <dbReference type="SAM" id="Phobius"/>
    </source>
</evidence>
<proteinExistence type="predicted"/>
<evidence type="ECO:0000313" key="8">
    <source>
        <dbReference type="Proteomes" id="UP000007029"/>
    </source>
</evidence>
<feature type="domain" description="EamA" evidence="6">
    <location>
        <begin position="155"/>
        <end position="290"/>
    </location>
</feature>
<dbReference type="RefSeq" id="WP_011568233.1">
    <property type="nucleotide sequence ID" value="NC_008209.1"/>
</dbReference>
<feature type="transmembrane region" description="Helical" evidence="5">
    <location>
        <begin position="187"/>
        <end position="210"/>
    </location>
</feature>
<dbReference type="Pfam" id="PF00892">
    <property type="entry name" value="EamA"/>
    <property type="match status" value="2"/>
</dbReference>
<feature type="domain" description="EamA" evidence="6">
    <location>
        <begin position="11"/>
        <end position="142"/>
    </location>
</feature>
<dbReference type="STRING" id="375451.RD1_2013"/>
<keyword evidence="2 5" id="KW-0812">Transmembrane</keyword>
<dbReference type="HOGENOM" id="CLU_074515_0_0_5"/>
<reference evidence="7 8" key="1">
    <citation type="journal article" date="2007" name="J. Bacteriol.">
        <title>The complete genome sequence of Roseobacter denitrificans reveals a mixotrophic rather than photosynthetic metabolism.</title>
        <authorList>
            <person name="Swingley W.D."/>
            <person name="Sadekar S."/>
            <person name="Mastrian S.D."/>
            <person name="Matthies H.J."/>
            <person name="Hao J."/>
            <person name="Ramos H."/>
            <person name="Acharya C.R."/>
            <person name="Conrad A.L."/>
            <person name="Taylor H.L."/>
            <person name="Dejesa L.C."/>
            <person name="Shah M.K."/>
            <person name="O'huallachain M.E."/>
            <person name="Lince M.T."/>
            <person name="Blankenship R.E."/>
            <person name="Beatty J.T."/>
            <person name="Touchman J.W."/>
        </authorList>
    </citation>
    <scope>NUCLEOTIDE SEQUENCE [LARGE SCALE GENOMIC DNA]</scope>
    <source>
        <strain evidence="8">ATCC 33942 / OCh 114</strain>
    </source>
</reference>
<dbReference type="Proteomes" id="UP000007029">
    <property type="component" value="Chromosome"/>
</dbReference>
<feature type="transmembrane region" description="Helical" evidence="5">
    <location>
        <begin position="130"/>
        <end position="149"/>
    </location>
</feature>
<dbReference type="OrthoDB" id="8688375at2"/>
<gene>
    <name evidence="7" type="ordered locus">RD1_2013</name>
</gene>
<feature type="transmembrane region" description="Helical" evidence="5">
    <location>
        <begin position="99"/>
        <end position="118"/>
    </location>
</feature>
<evidence type="ECO:0000256" key="3">
    <source>
        <dbReference type="ARBA" id="ARBA00022989"/>
    </source>
</evidence>
<evidence type="ECO:0000256" key="1">
    <source>
        <dbReference type="ARBA" id="ARBA00004141"/>
    </source>
</evidence>
<dbReference type="GO" id="GO:0016020">
    <property type="term" value="C:membrane"/>
    <property type="evidence" value="ECO:0007669"/>
    <property type="project" value="UniProtKB-SubCell"/>
</dbReference>
<dbReference type="PANTHER" id="PTHR32322">
    <property type="entry name" value="INNER MEMBRANE TRANSPORTER"/>
    <property type="match status" value="1"/>
</dbReference>
<keyword evidence="8" id="KW-1185">Reference proteome</keyword>
<evidence type="ECO:0000256" key="2">
    <source>
        <dbReference type="ARBA" id="ARBA00022692"/>
    </source>
</evidence>
<accession>Q168H7</accession>